<dbReference type="EMBL" id="CAJVRM010000240">
    <property type="protein sequence ID" value="CAG8978048.1"/>
    <property type="molecule type" value="Genomic_DNA"/>
</dbReference>
<evidence type="ECO:0000313" key="2">
    <source>
        <dbReference type="EMBL" id="CAG8978048.1"/>
    </source>
</evidence>
<sequence length="824" mass="91652">MSFSTADDLGQYDLGLQGDGEALAEGFHSQQNYPTSSFTPLNARQPPKQYVNPTETLYYSEDTFDVPSGDTYLSENPSKPAKKGKERPPAQAKKGRAVSLGAVWNYTDEEDVISELVVTTKPAKRAKSALAKKGNGNKAPYKVRSRESDEGDVFEAFDVVEAADEDASMNSQLTTPPDSNKRKPKKGSSVATKPKKGRLPSFKNLTVTKSVAPQEKEQFNDSSVISYQGWTSTQDAVKHNGLAQTTLDKLAAFRYNPKPTIFATPNTRKTQESQPGEQVDINEPELESTGFNGNDLLSNGSSTQFIWHLESNDPFLIQSALERPQGNKSAADFNEKIEANQTEAGAPSLYTIEHMTLDSDGGIAHPSASEPQIVGKQHQYHQYREPASSEAMVPDHSKDSINADTEIEELQENMSIVPAIVPEVRGFAEKQFAQGSGMNVIEVNPGSNEEPVPLLPVNSEFDEFDEGLDDDDLMAISTDELALKAARVAVLPAAIESTSSENKIISVIDMPDNPHLPIHTDYDDDEYLMDAGEDDQMHELREHPGLDIENHHAPTSLQNEIEFQEEYDSSLQFSPPSANQHSDPLSPNRIPGTDLQEEFEDWAFMNSELNDVMRQAELRNPPVTVVLSQPQMTHHTKAPATKTNSKTTAIILDDSHEYEPLGQFVRPEFPEIVRDRCPIVGVSSQSFLRTCFRIGELFKEGQKCRAAGQDTIIELFARVNFSSRDAGTQHFRFMDLWSDYPPFPTGILTNYRTLSLADSESFALVGEKGKGRMARCLGRVKRDRRCDTGWIIDIINIRETDWEEIRWTKRIVTAGSERTDLLKL</sequence>
<comment type="caution">
    <text evidence="2">The sequence shown here is derived from an EMBL/GenBank/DDBJ whole genome shotgun (WGS) entry which is preliminary data.</text>
</comment>
<evidence type="ECO:0000313" key="3">
    <source>
        <dbReference type="Proteomes" id="UP000701801"/>
    </source>
</evidence>
<feature type="region of interest" description="Disordered" evidence="1">
    <location>
        <begin position="121"/>
        <end position="150"/>
    </location>
</feature>
<feature type="compositionally biased region" description="Polar residues" evidence="1">
    <location>
        <begin position="168"/>
        <end position="178"/>
    </location>
</feature>
<feature type="compositionally biased region" description="Polar residues" evidence="1">
    <location>
        <begin position="28"/>
        <end position="42"/>
    </location>
</feature>
<feature type="region of interest" description="Disordered" evidence="1">
    <location>
        <begin position="566"/>
        <end position="593"/>
    </location>
</feature>
<protein>
    <submittedName>
        <fullName evidence="2">Uncharacterized protein</fullName>
    </submittedName>
</protein>
<dbReference type="Proteomes" id="UP000701801">
    <property type="component" value="Unassembled WGS sequence"/>
</dbReference>
<keyword evidence="3" id="KW-1185">Reference proteome</keyword>
<reference evidence="2" key="1">
    <citation type="submission" date="2021-07" db="EMBL/GenBank/DDBJ databases">
        <authorList>
            <person name="Durling M."/>
        </authorList>
    </citation>
    <scope>NUCLEOTIDE SEQUENCE</scope>
</reference>
<organism evidence="2 3">
    <name type="scientific">Hymenoscyphus albidus</name>
    <dbReference type="NCBI Taxonomy" id="595503"/>
    <lineage>
        <taxon>Eukaryota</taxon>
        <taxon>Fungi</taxon>
        <taxon>Dikarya</taxon>
        <taxon>Ascomycota</taxon>
        <taxon>Pezizomycotina</taxon>
        <taxon>Leotiomycetes</taxon>
        <taxon>Helotiales</taxon>
        <taxon>Helotiaceae</taxon>
        <taxon>Hymenoscyphus</taxon>
    </lineage>
</organism>
<gene>
    <name evidence="2" type="ORF">HYALB_00000719</name>
</gene>
<name>A0A9N9LQM1_9HELO</name>
<feature type="region of interest" description="Disordered" evidence="1">
    <location>
        <begin position="23"/>
        <end position="97"/>
    </location>
</feature>
<accession>A0A9N9LQM1</accession>
<dbReference type="OrthoDB" id="5397183at2759"/>
<feature type="region of interest" description="Disordered" evidence="1">
    <location>
        <begin position="164"/>
        <end position="202"/>
    </location>
</feature>
<proteinExistence type="predicted"/>
<feature type="compositionally biased region" description="Polar residues" evidence="1">
    <location>
        <begin position="569"/>
        <end position="585"/>
    </location>
</feature>
<dbReference type="AlphaFoldDB" id="A0A9N9LQM1"/>
<evidence type="ECO:0000256" key="1">
    <source>
        <dbReference type="SAM" id="MobiDB-lite"/>
    </source>
</evidence>